<protein>
    <recommendedName>
        <fullName evidence="3">Transposase</fullName>
    </recommendedName>
</protein>
<evidence type="ECO:0000313" key="1">
    <source>
        <dbReference type="EMBL" id="EGU32384.1"/>
    </source>
</evidence>
<dbReference type="Proteomes" id="UP000004605">
    <property type="component" value="Unassembled WGS sequence"/>
</dbReference>
<reference evidence="1 2" key="1">
    <citation type="journal article" date="2012" name="Int. J. Syst. Evol. Microbiol.">
        <title>Vibrio caribbeanicus sp. nov., isolated from the marine sponge Scleritoderma cyanea.</title>
        <authorList>
            <person name="Hoffmann M."/>
            <person name="Monday S.R."/>
            <person name="Allard M.W."/>
            <person name="Strain E.A."/>
            <person name="Whittaker P."/>
            <person name="Naum M."/>
            <person name="McCarthy P.J."/>
            <person name="Lopez J.V."/>
            <person name="Fischer M."/>
            <person name="Brown E.W."/>
        </authorList>
    </citation>
    <scope>NUCLEOTIDE SEQUENCE [LARGE SCALE GENOMIC DNA]</scope>
    <source>
        <strain evidence="1 2">ATCC 700023</strain>
    </source>
</reference>
<proteinExistence type="predicted"/>
<dbReference type="EMBL" id="AFWF01000277">
    <property type="protein sequence ID" value="EGU32384.1"/>
    <property type="molecule type" value="Genomic_DNA"/>
</dbReference>
<sequence>MFDLGIDSIIEAMASPIKTNANPIHHKTKDRGSIIDKHRSEILILHNKYQCSYGEINFWLKEKHNISISKTALYNRVQHWKRLGIDG</sequence>
<comment type="caution">
    <text evidence="1">The sequence shown here is derived from an EMBL/GenBank/DDBJ whole genome shotgun (WGS) entry which is preliminary data.</text>
</comment>
<name>F9S6T9_9VIBR</name>
<evidence type="ECO:0000313" key="2">
    <source>
        <dbReference type="Proteomes" id="UP000004605"/>
    </source>
</evidence>
<dbReference type="AlphaFoldDB" id="F9S6T9"/>
<accession>F9S6T9</accession>
<gene>
    <name evidence="1" type="ORF">VII00023_09299</name>
</gene>
<evidence type="ECO:0008006" key="3">
    <source>
        <dbReference type="Google" id="ProtNLM"/>
    </source>
</evidence>
<keyword evidence="2" id="KW-1185">Reference proteome</keyword>
<dbReference type="RefSeq" id="WP_006714200.1">
    <property type="nucleotide sequence ID" value="NZ_AFWF01000277.1"/>
</dbReference>
<organism evidence="1 2">
    <name type="scientific">Vibrio ichthyoenteri ATCC 700023</name>
    <dbReference type="NCBI Taxonomy" id="870968"/>
    <lineage>
        <taxon>Bacteria</taxon>
        <taxon>Pseudomonadati</taxon>
        <taxon>Pseudomonadota</taxon>
        <taxon>Gammaproteobacteria</taxon>
        <taxon>Vibrionales</taxon>
        <taxon>Vibrionaceae</taxon>
        <taxon>Vibrio</taxon>
    </lineage>
</organism>